<proteinExistence type="predicted"/>
<accession>A0A1M5TJC8</accession>
<protein>
    <submittedName>
        <fullName evidence="1">Uncharacterized protein</fullName>
    </submittedName>
</protein>
<evidence type="ECO:0000313" key="2">
    <source>
        <dbReference type="Proteomes" id="UP000184241"/>
    </source>
</evidence>
<reference evidence="1 2" key="1">
    <citation type="submission" date="2016-11" db="EMBL/GenBank/DDBJ databases">
        <authorList>
            <person name="Jaros S."/>
            <person name="Januszkiewicz K."/>
            <person name="Wedrychowicz H."/>
        </authorList>
    </citation>
    <scope>NUCLEOTIDE SEQUENCE [LARGE SCALE GENOMIC DNA]</scope>
    <source>
        <strain evidence="1 2">DSM 6191</strain>
    </source>
</reference>
<name>A0A1M5TJC8_9CLOT</name>
<dbReference type="RefSeq" id="WP_073015930.1">
    <property type="nucleotide sequence ID" value="NZ_FQXU01000003.1"/>
</dbReference>
<dbReference type="AlphaFoldDB" id="A0A1M5TJC8"/>
<evidence type="ECO:0000313" key="1">
    <source>
        <dbReference type="EMBL" id="SHH50796.1"/>
    </source>
</evidence>
<organism evidence="1 2">
    <name type="scientific">Clostridium intestinale DSM 6191</name>
    <dbReference type="NCBI Taxonomy" id="1121320"/>
    <lineage>
        <taxon>Bacteria</taxon>
        <taxon>Bacillati</taxon>
        <taxon>Bacillota</taxon>
        <taxon>Clostridia</taxon>
        <taxon>Eubacteriales</taxon>
        <taxon>Clostridiaceae</taxon>
        <taxon>Clostridium</taxon>
    </lineage>
</organism>
<dbReference type="EMBL" id="FQXU01000003">
    <property type="protein sequence ID" value="SHH50796.1"/>
    <property type="molecule type" value="Genomic_DNA"/>
</dbReference>
<dbReference type="Proteomes" id="UP000184241">
    <property type="component" value="Unassembled WGS sequence"/>
</dbReference>
<sequence>MEDKDLLELLDKIYSELDFGYKTISEDIDNLKDDQSNNTKLLKNLDPKIKQLIKVKEKFKKQLDELNDKIEALSSPSKSKKK</sequence>
<gene>
    <name evidence="1" type="ORF">SAMN02745941_00232</name>
</gene>